<evidence type="ECO:0000313" key="3">
    <source>
        <dbReference type="EMBL" id="CAB4151034.1"/>
    </source>
</evidence>
<protein>
    <submittedName>
        <fullName evidence="11">Uncharacterized protein</fullName>
    </submittedName>
</protein>
<dbReference type="EMBL" id="LR796917">
    <property type="protein sequence ID" value="CAB4175102.1"/>
    <property type="molecule type" value="Genomic_DNA"/>
</dbReference>
<dbReference type="EMBL" id="LR797180">
    <property type="protein sequence ID" value="CAB4192059.1"/>
    <property type="molecule type" value="Genomic_DNA"/>
</dbReference>
<evidence type="ECO:0000313" key="2">
    <source>
        <dbReference type="EMBL" id="CAB4146082.1"/>
    </source>
</evidence>
<dbReference type="EMBL" id="LR796548">
    <property type="protein sequence ID" value="CAB4151034.1"/>
    <property type="molecule type" value="Genomic_DNA"/>
</dbReference>
<dbReference type="EMBL" id="LR797130">
    <property type="protein sequence ID" value="CAB4188727.1"/>
    <property type="molecule type" value="Genomic_DNA"/>
</dbReference>
<evidence type="ECO:0000313" key="6">
    <source>
        <dbReference type="EMBL" id="CAB4179317.1"/>
    </source>
</evidence>
<dbReference type="EMBL" id="LR796709">
    <property type="protein sequence ID" value="CAB4161638.1"/>
    <property type="molecule type" value="Genomic_DNA"/>
</dbReference>
<reference evidence="11" key="1">
    <citation type="submission" date="2020-05" db="EMBL/GenBank/DDBJ databases">
        <authorList>
            <person name="Chiriac C."/>
            <person name="Salcher M."/>
            <person name="Ghai R."/>
            <person name="Kavagutti S V."/>
        </authorList>
    </citation>
    <scope>NUCLEOTIDE SEQUENCE</scope>
</reference>
<dbReference type="EMBL" id="LR797492">
    <property type="protein sequence ID" value="CAB4220197.1"/>
    <property type="molecule type" value="Genomic_DNA"/>
</dbReference>
<evidence type="ECO:0000313" key="11">
    <source>
        <dbReference type="EMBL" id="CAB5230825.1"/>
    </source>
</evidence>
<evidence type="ECO:0000313" key="1">
    <source>
        <dbReference type="EMBL" id="CAB4135824.1"/>
    </source>
</evidence>
<sequence>MKKTSNQIVVYWCPWWTTQPNINLDLIYKNPQSLFKYAMENYNPQKKTQNFVQCPAVSNRLKQTYFTTNLVETEFEIVYENQEPRVKYLNEKTTNASVGFSHAPTLKNNQLFEYDMRYGLFAEESLHMGINSPYFQKAEHLKYGAIVPGTFDIGSWYRPIIAEFNLWANNNYFHIQSGEPLMYWQFNTDKEIILKRYERTPKLSDIADSLVGFKLVKSSSNLFSRYRNFNETSLRSIILKEIKNNLVED</sequence>
<proteinExistence type="predicted"/>
<dbReference type="EMBL" id="LR796980">
    <property type="protein sequence ID" value="CAB4179317.1"/>
    <property type="molecule type" value="Genomic_DNA"/>
</dbReference>
<organism evidence="11">
    <name type="scientific">uncultured Caudovirales phage</name>
    <dbReference type="NCBI Taxonomy" id="2100421"/>
    <lineage>
        <taxon>Viruses</taxon>
        <taxon>Duplodnaviria</taxon>
        <taxon>Heunggongvirae</taxon>
        <taxon>Uroviricota</taxon>
        <taxon>Caudoviricetes</taxon>
        <taxon>Peduoviridae</taxon>
        <taxon>Maltschvirus</taxon>
        <taxon>Maltschvirus maltsch</taxon>
    </lineage>
</organism>
<evidence type="ECO:0000313" key="5">
    <source>
        <dbReference type="EMBL" id="CAB4175102.1"/>
    </source>
</evidence>
<dbReference type="EMBL" id="LR798423">
    <property type="protein sequence ID" value="CAB5230825.1"/>
    <property type="molecule type" value="Genomic_DNA"/>
</dbReference>
<dbReference type="EMBL" id="LR796461">
    <property type="protein sequence ID" value="CAB4146082.1"/>
    <property type="molecule type" value="Genomic_DNA"/>
</dbReference>
<dbReference type="EMBL" id="LR796305">
    <property type="protein sequence ID" value="CAB4135824.1"/>
    <property type="molecule type" value="Genomic_DNA"/>
</dbReference>
<evidence type="ECO:0000313" key="10">
    <source>
        <dbReference type="EMBL" id="CAB4220197.1"/>
    </source>
</evidence>
<gene>
    <name evidence="6" type="ORF">UFOVP1031_62</name>
    <name evidence="7" type="ORF">UFOVP1172_73</name>
    <name evidence="8" type="ORF">UFOVP1240_135</name>
    <name evidence="9" type="ORF">UFOVP1486_35</name>
    <name evidence="11" type="ORF">UFOVP1578_134</name>
    <name evidence="10" type="ORF">UFOVP1630_126</name>
    <name evidence="1" type="ORF">UFOVP288_152</name>
    <name evidence="2" type="ORF">UFOVP483_44</name>
    <name evidence="3" type="ORF">UFOVP573_120</name>
    <name evidence="4" type="ORF">UFOVP769_152</name>
    <name evidence="5" type="ORF">UFOVP962_120</name>
</gene>
<accession>A0A6J7XIF3</accession>
<evidence type="ECO:0000313" key="7">
    <source>
        <dbReference type="EMBL" id="CAB4188727.1"/>
    </source>
</evidence>
<name>A0A6J7XIF3_9CAUD</name>
<evidence type="ECO:0000313" key="9">
    <source>
        <dbReference type="EMBL" id="CAB4215968.1"/>
    </source>
</evidence>
<dbReference type="EMBL" id="LR797434">
    <property type="protein sequence ID" value="CAB4215968.1"/>
    <property type="molecule type" value="Genomic_DNA"/>
</dbReference>
<evidence type="ECO:0000313" key="4">
    <source>
        <dbReference type="EMBL" id="CAB4161638.1"/>
    </source>
</evidence>
<evidence type="ECO:0000313" key="8">
    <source>
        <dbReference type="EMBL" id="CAB4192059.1"/>
    </source>
</evidence>